<dbReference type="SUPFAM" id="SSF88946">
    <property type="entry name" value="Sigma2 domain of RNA polymerase sigma factors"/>
    <property type="match status" value="1"/>
</dbReference>
<evidence type="ECO:0000256" key="4">
    <source>
        <dbReference type="ARBA" id="ARBA00023163"/>
    </source>
</evidence>
<dbReference type="CDD" id="cd06171">
    <property type="entry name" value="Sigma70_r4"/>
    <property type="match status" value="1"/>
</dbReference>
<dbReference type="GO" id="GO:0016987">
    <property type="term" value="F:sigma factor activity"/>
    <property type="evidence" value="ECO:0007669"/>
    <property type="project" value="UniProtKB-KW"/>
</dbReference>
<protein>
    <submittedName>
        <fullName evidence="6">RNA polymerase sigma-70 factor, ECF subfamily</fullName>
    </submittedName>
</protein>
<dbReference type="Pfam" id="PF04542">
    <property type="entry name" value="Sigma70_r2"/>
    <property type="match status" value="1"/>
</dbReference>
<keyword evidence="3" id="KW-0731">Sigma factor</keyword>
<dbReference type="Gene3D" id="1.10.1740.10">
    <property type="match status" value="1"/>
</dbReference>
<dbReference type="InterPro" id="IPR013325">
    <property type="entry name" value="RNA_pol_sigma_r2"/>
</dbReference>
<sequence length="199" mass="23181">MNITDAELVLRLRNNDVSAFDSLYGNYHQAVYRNILKFVKDVAVAEDILQEVFARLWEKRLEIQAEQSVGGWLFVISFNLSVSWVRKKLKEQALHKNLLDLGPEDHMMIDRKNMDEEQYSLLEQAIAQLSPKKRTIVTRCKLEGKTYDEVASELNISRNTVKEHLSAAMVKLNDYMLRNGDHKYIVLFLFFFTLHNASN</sequence>
<dbReference type="PRINTS" id="PR00038">
    <property type="entry name" value="HTHLUXR"/>
</dbReference>
<reference evidence="7" key="1">
    <citation type="submission" date="2017-02" db="EMBL/GenBank/DDBJ databases">
        <authorList>
            <person name="Varghese N."/>
            <person name="Submissions S."/>
        </authorList>
    </citation>
    <scope>NUCLEOTIDE SEQUENCE [LARGE SCALE GENOMIC DNA]</scope>
    <source>
        <strain evidence="7">DSM 22224</strain>
    </source>
</reference>
<dbReference type="Gene3D" id="1.10.10.10">
    <property type="entry name" value="Winged helix-like DNA-binding domain superfamily/Winged helix DNA-binding domain"/>
    <property type="match status" value="1"/>
</dbReference>
<dbReference type="Proteomes" id="UP000190367">
    <property type="component" value="Unassembled WGS sequence"/>
</dbReference>
<organism evidence="6 7">
    <name type="scientific">Chitinophaga eiseniae</name>
    <dbReference type="NCBI Taxonomy" id="634771"/>
    <lineage>
        <taxon>Bacteria</taxon>
        <taxon>Pseudomonadati</taxon>
        <taxon>Bacteroidota</taxon>
        <taxon>Chitinophagia</taxon>
        <taxon>Chitinophagales</taxon>
        <taxon>Chitinophagaceae</taxon>
        <taxon>Chitinophaga</taxon>
    </lineage>
</organism>
<dbReference type="Pfam" id="PF08281">
    <property type="entry name" value="Sigma70_r4_2"/>
    <property type="match status" value="1"/>
</dbReference>
<evidence type="ECO:0000256" key="2">
    <source>
        <dbReference type="ARBA" id="ARBA00023015"/>
    </source>
</evidence>
<name>A0A1T4L3S5_9BACT</name>
<keyword evidence="2" id="KW-0805">Transcription regulation</keyword>
<dbReference type="AlphaFoldDB" id="A0A1T4L3S5"/>
<evidence type="ECO:0000313" key="6">
    <source>
        <dbReference type="EMBL" id="SJZ49354.1"/>
    </source>
</evidence>
<proteinExistence type="inferred from homology"/>
<dbReference type="InterPro" id="IPR007627">
    <property type="entry name" value="RNA_pol_sigma70_r2"/>
</dbReference>
<dbReference type="PANTHER" id="PTHR43133">
    <property type="entry name" value="RNA POLYMERASE ECF-TYPE SIGMA FACTO"/>
    <property type="match status" value="1"/>
</dbReference>
<dbReference type="RefSeq" id="WP_078667146.1">
    <property type="nucleotide sequence ID" value="NZ_FUWZ01000001.1"/>
</dbReference>
<evidence type="ECO:0000256" key="1">
    <source>
        <dbReference type="ARBA" id="ARBA00010641"/>
    </source>
</evidence>
<comment type="similarity">
    <text evidence="1">Belongs to the sigma-70 factor family. ECF subfamily.</text>
</comment>
<evidence type="ECO:0000259" key="5">
    <source>
        <dbReference type="PROSITE" id="PS00622"/>
    </source>
</evidence>
<dbReference type="InterPro" id="IPR000792">
    <property type="entry name" value="Tscrpt_reg_LuxR_C"/>
</dbReference>
<accession>A0A1T4L3S5</accession>
<dbReference type="InterPro" id="IPR013249">
    <property type="entry name" value="RNA_pol_sigma70_r4_t2"/>
</dbReference>
<dbReference type="GO" id="GO:0006352">
    <property type="term" value="P:DNA-templated transcription initiation"/>
    <property type="evidence" value="ECO:0007669"/>
    <property type="project" value="InterPro"/>
</dbReference>
<dbReference type="GO" id="GO:0003677">
    <property type="term" value="F:DNA binding"/>
    <property type="evidence" value="ECO:0007669"/>
    <property type="project" value="InterPro"/>
</dbReference>
<gene>
    <name evidence="6" type="ORF">SAMN04488128_101461</name>
</gene>
<keyword evidence="7" id="KW-1185">Reference proteome</keyword>
<dbReference type="OrthoDB" id="655312at2"/>
<dbReference type="EMBL" id="FUWZ01000001">
    <property type="protein sequence ID" value="SJZ49354.1"/>
    <property type="molecule type" value="Genomic_DNA"/>
</dbReference>
<evidence type="ECO:0000256" key="3">
    <source>
        <dbReference type="ARBA" id="ARBA00023082"/>
    </source>
</evidence>
<evidence type="ECO:0000313" key="7">
    <source>
        <dbReference type="Proteomes" id="UP000190367"/>
    </source>
</evidence>
<dbReference type="InterPro" id="IPR014284">
    <property type="entry name" value="RNA_pol_sigma-70_dom"/>
</dbReference>
<feature type="domain" description="HTH luxR-type" evidence="5">
    <location>
        <begin position="144"/>
        <end position="171"/>
    </location>
</feature>
<dbReference type="PROSITE" id="PS00622">
    <property type="entry name" value="HTH_LUXR_1"/>
    <property type="match status" value="1"/>
</dbReference>
<dbReference type="NCBIfam" id="TIGR02937">
    <property type="entry name" value="sigma70-ECF"/>
    <property type="match status" value="1"/>
</dbReference>
<dbReference type="InterPro" id="IPR013324">
    <property type="entry name" value="RNA_pol_sigma_r3/r4-like"/>
</dbReference>
<dbReference type="SUPFAM" id="SSF88659">
    <property type="entry name" value="Sigma3 and sigma4 domains of RNA polymerase sigma factors"/>
    <property type="match status" value="1"/>
</dbReference>
<dbReference type="STRING" id="634771.SAMN04488128_101461"/>
<keyword evidence="4" id="KW-0804">Transcription</keyword>
<dbReference type="InterPro" id="IPR039425">
    <property type="entry name" value="RNA_pol_sigma-70-like"/>
</dbReference>
<dbReference type="InterPro" id="IPR036388">
    <property type="entry name" value="WH-like_DNA-bd_sf"/>
</dbReference>
<dbReference type="PANTHER" id="PTHR43133:SF46">
    <property type="entry name" value="RNA POLYMERASE SIGMA-70 FACTOR ECF SUBFAMILY"/>
    <property type="match status" value="1"/>
</dbReference>